<dbReference type="EMBL" id="DRBW01000016">
    <property type="protein sequence ID" value="HDM89647.1"/>
    <property type="molecule type" value="Genomic_DNA"/>
</dbReference>
<gene>
    <name evidence="4" type="ORF">ENG67_00375</name>
</gene>
<dbReference type="Pfam" id="PF11974">
    <property type="entry name" value="bMG3"/>
    <property type="match status" value="1"/>
</dbReference>
<comment type="caution">
    <text evidence="4">The sequence shown here is derived from an EMBL/GenBank/DDBJ whole genome shotgun (WGS) entry which is preliminary data.</text>
</comment>
<protein>
    <recommendedName>
        <fullName evidence="5">SbsA Ig-like domain-containing protein</fullName>
    </recommendedName>
</protein>
<organism evidence="4">
    <name type="scientific">candidate division WOR-3 bacterium</name>
    <dbReference type="NCBI Taxonomy" id="2052148"/>
    <lineage>
        <taxon>Bacteria</taxon>
        <taxon>Bacteria division WOR-3</taxon>
    </lineage>
</organism>
<feature type="non-terminal residue" evidence="4">
    <location>
        <position position="603"/>
    </location>
</feature>
<feature type="domain" description="Alpha-2-macroglobulin MG3" evidence="2">
    <location>
        <begin position="532"/>
        <end position="589"/>
    </location>
</feature>
<feature type="domain" description="SbsA Ig-like" evidence="3">
    <location>
        <begin position="33"/>
        <end position="137"/>
    </location>
</feature>
<evidence type="ECO:0000259" key="2">
    <source>
        <dbReference type="Pfam" id="PF11974"/>
    </source>
</evidence>
<sequence>MGRHNSNSSEVIMRKFLLFLLTGIVLLHAEEADEEGLRILNAVPRGSIESLSQANMILVVFSEPMVPLSAITGEVSFPLEIEPPIEGKLRWLGTMMLAFEPADSLPYATEFRVRVPAGVRSVRGHELREDYVWTFSTPAPKLIFSIPCDQESLVDIKRPIFLFFNQPMDSTRADRYIKLLESGRRPVKYTLRYLSPDPRGEDWEWIRDFSRGYMYWWDLSRRHLPRFINDYRKFTREEIQENLRKRVFVLYPEKPLEKSTSYEVKIEKGIRGVEGNLPGVSTFFYFRTYNRFEFRGIEQVETRDQSGKLISEGERQSPDRPIRFVFSNPVNSALLALSLTFDPPVEIPDYYRTADRNRGSTRPSLDLKLLPDTLYRVTIPETLVDVYGNRLGKRVIFSFRTGDFNPDLLFKIGHGIVESYEPHRYPVELINFDSFRLQMARIYPDEVIPLFLSAEEAFDWIGSFFRNDFSPPGVTFLVDTVISPSLPRNRRYRYPLNLDLALQGDSAGIVLLQLPYRDGQWNERYRKALLQVTGLGASLKYSPADMVVYVNDLRTGRPLSGALVEVRDKSNRTLWSGESDGEGLVRAPGWAKLGINRPNSWRP</sequence>
<proteinExistence type="predicted"/>
<evidence type="ECO:0000259" key="3">
    <source>
        <dbReference type="Pfam" id="PF13205"/>
    </source>
</evidence>
<dbReference type="Pfam" id="PF13205">
    <property type="entry name" value="Big_5"/>
    <property type="match status" value="1"/>
</dbReference>
<accession>A0A7C0XAB3</accession>
<dbReference type="Gene3D" id="2.60.40.3710">
    <property type="match status" value="1"/>
</dbReference>
<evidence type="ECO:0000313" key="4">
    <source>
        <dbReference type="EMBL" id="HDM89647.1"/>
    </source>
</evidence>
<evidence type="ECO:0000256" key="1">
    <source>
        <dbReference type="ARBA" id="ARBA00022729"/>
    </source>
</evidence>
<dbReference type="InterPro" id="IPR021868">
    <property type="entry name" value="Alpha_2_Macroglob_MG3"/>
</dbReference>
<dbReference type="InterPro" id="IPR032812">
    <property type="entry name" value="SbsA_Ig"/>
</dbReference>
<name>A0A7C0XAB3_UNCW3</name>
<evidence type="ECO:0008006" key="5">
    <source>
        <dbReference type="Google" id="ProtNLM"/>
    </source>
</evidence>
<reference evidence="4" key="1">
    <citation type="journal article" date="2020" name="mSystems">
        <title>Genome- and Community-Level Interaction Insights into Carbon Utilization and Element Cycling Functions of Hydrothermarchaeota in Hydrothermal Sediment.</title>
        <authorList>
            <person name="Zhou Z."/>
            <person name="Liu Y."/>
            <person name="Xu W."/>
            <person name="Pan J."/>
            <person name="Luo Z.H."/>
            <person name="Li M."/>
        </authorList>
    </citation>
    <scope>NUCLEOTIDE SEQUENCE [LARGE SCALE GENOMIC DNA]</scope>
    <source>
        <strain evidence="4">HyVt-237</strain>
    </source>
</reference>
<dbReference type="Proteomes" id="UP000885931">
    <property type="component" value="Unassembled WGS sequence"/>
</dbReference>
<keyword evidence="1" id="KW-0732">Signal</keyword>
<dbReference type="AlphaFoldDB" id="A0A7C0XAB3"/>